<dbReference type="NCBIfam" id="TIGR01918">
    <property type="entry name" value="various_sel_PB"/>
    <property type="match status" value="1"/>
</dbReference>
<sequence length="349" mass="37710">MRVLSKKVLYYINQFFGQIGGEEMAHVAPTFEEKAVGPAMGFERSLGQEAKIVGTIICGDNYFNENLEDSLKFIKEVMDKVNPDIVVAGPAFNAGRYGMACAGVAKFVTENYNVPVVTGMYEENPGLDACKSIAYVVPTGNVASSMGKALPVMAKLTLKLLKGEVVKPLVDGYFAQGKRLTVLSEKIGAIRATEMLMKRLRGEEFETELPMPVFDKVEPAKAIVDLSEATIAVVTSGGIVPLGNPDKIQSASAQKWGKYDISALNELGKDYCTIHGGYDPVYANEKPDRVAPVDILKEMEKEGKIGKVYKYFYTTTGTGTAVGNSIKFGVEIGKELKEAGVDGVILTST</sequence>
<evidence type="ECO:0000313" key="4">
    <source>
        <dbReference type="Proteomes" id="UP000003162"/>
    </source>
</evidence>
<name>A8SM62_9FIRM</name>
<accession>A8SM62</accession>
<evidence type="ECO:0000256" key="1">
    <source>
        <dbReference type="ARBA" id="ARBA00022933"/>
    </source>
</evidence>
<gene>
    <name evidence="3" type="ORF">PEPMIC_01215</name>
</gene>
<reference evidence="3 4" key="2">
    <citation type="submission" date="2007-09" db="EMBL/GenBank/DDBJ databases">
        <authorList>
            <person name="Fulton L."/>
            <person name="Clifton S."/>
            <person name="Fulton B."/>
            <person name="Xu J."/>
            <person name="Minx P."/>
            <person name="Pepin K.H."/>
            <person name="Johnson M."/>
            <person name="Thiruvilangam P."/>
            <person name="Bhonagiri V."/>
            <person name="Nash W.E."/>
            <person name="Mardis E.R."/>
            <person name="Wilson R.K."/>
        </authorList>
    </citation>
    <scope>NUCLEOTIDE SEQUENCE [LARGE SCALE GENOMIC DNA]</scope>
    <source>
        <strain evidence="3 4">ATCC 33270</strain>
    </source>
</reference>
<dbReference type="GO" id="GO:0050485">
    <property type="term" value="F:oxidoreductase activity, acting on X-H and Y-H to form an X-Y bond, with a disulfide as acceptor"/>
    <property type="evidence" value="ECO:0007669"/>
    <property type="project" value="InterPro"/>
</dbReference>
<evidence type="ECO:0000313" key="3">
    <source>
        <dbReference type="EMBL" id="EDP23411.1"/>
    </source>
</evidence>
<proteinExistence type="predicted"/>
<keyword evidence="2" id="KW-0560">Oxidoreductase</keyword>
<keyword evidence="1" id="KW-0712">Selenocysteine</keyword>
<organism evidence="3 4">
    <name type="scientific">Parvimonas micra ATCC 33270</name>
    <dbReference type="NCBI Taxonomy" id="411465"/>
    <lineage>
        <taxon>Bacteria</taxon>
        <taxon>Bacillati</taxon>
        <taxon>Bacillota</taxon>
        <taxon>Tissierellia</taxon>
        <taxon>Tissierellales</taxon>
        <taxon>Peptoniphilaceae</taxon>
        <taxon>Parvimonas</taxon>
    </lineage>
</organism>
<protein>
    <submittedName>
        <fullName evidence="3">Selenoprotein B, glycine/betaine/sarcosine/D-proline reductase family</fullName>
    </submittedName>
</protein>
<dbReference type="EMBL" id="ABEE02000017">
    <property type="protein sequence ID" value="EDP23411.1"/>
    <property type="molecule type" value="Genomic_DNA"/>
</dbReference>
<dbReference type="AlphaFoldDB" id="A8SM62"/>
<dbReference type="HOGENOM" id="CLU_053106_0_0_9"/>
<evidence type="ECO:0000256" key="2">
    <source>
        <dbReference type="ARBA" id="ARBA00023002"/>
    </source>
</evidence>
<comment type="caution">
    <text evidence="3">The sequence shown here is derived from an EMBL/GenBank/DDBJ whole genome shotgun (WGS) entry which is preliminary data.</text>
</comment>
<dbReference type="InterPro" id="IPR010187">
    <property type="entry name" value="Various_sel_PB"/>
</dbReference>
<reference evidence="3 4" key="1">
    <citation type="submission" date="2007-09" db="EMBL/GenBank/DDBJ databases">
        <title>Draft genome sequence of Peptostreptococcus micros (ATCC 33270).</title>
        <authorList>
            <person name="Sudarsanam P."/>
            <person name="Ley R."/>
            <person name="Guruge J."/>
            <person name="Turnbaugh P.J."/>
            <person name="Mahowald M."/>
            <person name="Liep D."/>
            <person name="Gordon J."/>
        </authorList>
    </citation>
    <scope>NUCLEOTIDE SEQUENCE [LARGE SCALE GENOMIC DNA]</scope>
    <source>
        <strain evidence="3 4">ATCC 33270</strain>
    </source>
</reference>
<dbReference type="eggNOG" id="COG1978">
    <property type="taxonomic scope" value="Bacteria"/>
</dbReference>
<dbReference type="Proteomes" id="UP000003162">
    <property type="component" value="Unassembled WGS sequence"/>
</dbReference>
<dbReference type="Pfam" id="PF07355">
    <property type="entry name" value="GRDB"/>
    <property type="match status" value="1"/>
</dbReference>